<reference evidence="3 5" key="1">
    <citation type="submission" date="2020-01" db="EMBL/GenBank/DDBJ databases">
        <authorList>
            <consortium name="DOE Joint Genome Institute"/>
            <person name="Haridas S."/>
            <person name="Albert R."/>
            <person name="Binder M."/>
            <person name="Bloem J."/>
            <person name="Labutti K."/>
            <person name="Salamov A."/>
            <person name="Andreopoulos B."/>
            <person name="Baker S.E."/>
            <person name="Barry K."/>
            <person name="Bills G."/>
            <person name="Bluhm B.H."/>
            <person name="Cannon C."/>
            <person name="Castanera R."/>
            <person name="Culley D.E."/>
            <person name="Daum C."/>
            <person name="Ezra D."/>
            <person name="Gonzalez J.B."/>
            <person name="Henrissat B."/>
            <person name="Kuo A."/>
            <person name="Liang C."/>
            <person name="Lipzen A."/>
            <person name="Lutzoni F."/>
            <person name="Magnuson J."/>
            <person name="Mondo S."/>
            <person name="Nolan M."/>
            <person name="Ohm R."/>
            <person name="Pangilinan J."/>
            <person name="Park H.-J."/>
            <person name="Ramirez L."/>
            <person name="Alfaro M."/>
            <person name="Sun H."/>
            <person name="Tritt A."/>
            <person name="Yoshinaga Y."/>
            <person name="Zwiers L.-H."/>
            <person name="Turgeon B.G."/>
            <person name="Goodwin S.B."/>
            <person name="Spatafora J.W."/>
            <person name="Crous P.W."/>
            <person name="Grigoriev I.V."/>
        </authorList>
    </citation>
    <scope>NUCLEOTIDE SEQUENCE</scope>
    <source>
        <strain evidence="3 5">CBS 781.70</strain>
    </source>
</reference>
<dbReference type="OrthoDB" id="5572108at2759"/>
<dbReference type="CDD" id="cd10206">
    <property type="entry name" value="ASKHA_NBD_Arp8-like"/>
    <property type="match status" value="1"/>
</dbReference>
<feature type="region of interest" description="Disordered" evidence="2">
    <location>
        <begin position="545"/>
        <end position="580"/>
    </location>
</feature>
<dbReference type="InterPro" id="IPR004000">
    <property type="entry name" value="Actin"/>
</dbReference>
<keyword evidence="4" id="KW-1185">Reference proteome</keyword>
<dbReference type="PANTHER" id="PTHR11937">
    <property type="entry name" value="ACTIN"/>
    <property type="match status" value="1"/>
</dbReference>
<dbReference type="Gene3D" id="3.90.640.10">
    <property type="entry name" value="Actin, Chain A, domain 4"/>
    <property type="match status" value="1"/>
</dbReference>
<dbReference type="Pfam" id="PF00022">
    <property type="entry name" value="Actin"/>
    <property type="match status" value="2"/>
</dbReference>
<organism evidence="3">
    <name type="scientific">Eremomyces bilateralis CBS 781.70</name>
    <dbReference type="NCBI Taxonomy" id="1392243"/>
    <lineage>
        <taxon>Eukaryota</taxon>
        <taxon>Fungi</taxon>
        <taxon>Dikarya</taxon>
        <taxon>Ascomycota</taxon>
        <taxon>Pezizomycotina</taxon>
        <taxon>Dothideomycetes</taxon>
        <taxon>Dothideomycetes incertae sedis</taxon>
        <taxon>Eremomycetales</taxon>
        <taxon>Eremomycetaceae</taxon>
        <taxon>Eremomyces</taxon>
    </lineage>
</organism>
<evidence type="ECO:0000313" key="4">
    <source>
        <dbReference type="Proteomes" id="UP000504638"/>
    </source>
</evidence>
<evidence type="ECO:0000256" key="2">
    <source>
        <dbReference type="SAM" id="MobiDB-lite"/>
    </source>
</evidence>
<name>A0A6G1G4X3_9PEZI</name>
<dbReference type="RefSeq" id="XP_033534591.1">
    <property type="nucleotide sequence ID" value="XM_033675274.1"/>
</dbReference>
<dbReference type="SUPFAM" id="SSF53067">
    <property type="entry name" value="Actin-like ATPase domain"/>
    <property type="match status" value="2"/>
</dbReference>
<gene>
    <name evidence="3 5" type="ORF">P152DRAFT_331993</name>
</gene>
<protein>
    <submittedName>
        <fullName evidence="3 5">Actin-like ATPase domain-containing protein</fullName>
    </submittedName>
</protein>
<comment type="similarity">
    <text evidence="1">Belongs to the actin family.</text>
</comment>
<feature type="region of interest" description="Disordered" evidence="2">
    <location>
        <begin position="131"/>
        <end position="160"/>
    </location>
</feature>
<evidence type="ECO:0000313" key="5">
    <source>
        <dbReference type="RefSeq" id="XP_033534591.1"/>
    </source>
</evidence>
<dbReference type="InterPro" id="IPR043129">
    <property type="entry name" value="ATPase_NBD"/>
</dbReference>
<proteinExistence type="inferred from homology"/>
<dbReference type="AlphaFoldDB" id="A0A6G1G4X3"/>
<sequence length="718" mass="81467">MVGKKSGRAALREEGLAKTDNNLDLTSWPAVSMINQKNYYTEYLKRDEQFLAYRTIQEENTQRMVKEARDRDRARAGVVLDDDRMEDVEPTSPEAHGSTFIVIHPGSQNLRIGLANDPIPKTVPMVIARKAKENESEIDGGEPKPKRIKLEGQEDEDVPPEKQFGAEFSKEYMSMALELKTRMRNNKRRLMPNSRELVVNFNRRAHPEIITEHNDPQRVEWTEVGGSSAPEYVCGQAALRIPEKSQPRYRLLWPLRNGWLNEKDYQQKNPLWNDLYLIIEEAMKTELGLTKRKDWQKYSCCFVIPDLYEREYVNRCLDMLMREFGFRRVCFMQESVAATYGAGYSMACIVDIGAQKTSICCVEDGMCVEESRVNMKYGGSDVTEAFMKMMLYDHFPYQEINLKRRYDFLLAEELKHKFCTMNEGDIGVQLYDFHLRASGQDTRKYNFKTYDEPMLALMAYFRPQIFNHDDKLLGRRHLVDRSYDLYDGSPNDPFSIAQSQVLQHASQSYAHNGSIAPVTTSAPTSAAAPSARASFNLLKQLHETDATPRSSVAGSPAPEGTPKPERAGSQDAPDDSGILAPSAVDPVAEKLKLADERDRILPIMSLDAAVFASITQGARAEDRKVRDFLGGIMVVGGGGSIAGFNSFLEEKLRELQPLYVKDVLIGAPPRDLDQQVVAWKGGSVFARLSNNGNDSWIYQKEYELLGTKVLSQKCMWNW</sequence>
<dbReference type="EMBL" id="ML975156">
    <property type="protein sequence ID" value="KAF1812960.1"/>
    <property type="molecule type" value="Genomic_DNA"/>
</dbReference>
<reference evidence="5" key="2">
    <citation type="submission" date="2020-04" db="EMBL/GenBank/DDBJ databases">
        <authorList>
            <consortium name="NCBI Genome Project"/>
        </authorList>
    </citation>
    <scope>NUCLEOTIDE SEQUENCE</scope>
    <source>
        <strain evidence="5">CBS 781.70</strain>
    </source>
</reference>
<dbReference type="Gene3D" id="3.30.420.40">
    <property type="match status" value="3"/>
</dbReference>
<dbReference type="FunFam" id="3.30.420.40:FF:000232">
    <property type="entry name" value="Actin-related protein 8"/>
    <property type="match status" value="1"/>
</dbReference>
<evidence type="ECO:0000256" key="1">
    <source>
        <dbReference type="RuleBase" id="RU000487"/>
    </source>
</evidence>
<accession>A0A6G1G4X3</accession>
<reference evidence="5" key="3">
    <citation type="submission" date="2025-04" db="UniProtKB">
        <authorList>
            <consortium name="RefSeq"/>
        </authorList>
    </citation>
    <scope>IDENTIFICATION</scope>
    <source>
        <strain evidence="5">CBS 781.70</strain>
    </source>
</reference>
<evidence type="ECO:0000313" key="3">
    <source>
        <dbReference type="EMBL" id="KAF1812960.1"/>
    </source>
</evidence>
<dbReference type="SMART" id="SM00268">
    <property type="entry name" value="ACTIN"/>
    <property type="match status" value="1"/>
</dbReference>
<feature type="compositionally biased region" description="Basic and acidic residues" evidence="2">
    <location>
        <begin position="131"/>
        <end position="152"/>
    </location>
</feature>
<dbReference type="Proteomes" id="UP000504638">
    <property type="component" value="Unplaced"/>
</dbReference>
<dbReference type="GeneID" id="54415844"/>